<dbReference type="SUPFAM" id="SSF53474">
    <property type="entry name" value="alpha/beta-Hydrolases"/>
    <property type="match status" value="1"/>
</dbReference>
<keyword evidence="2" id="KW-0732">Signal</keyword>
<protein>
    <recommendedName>
        <fullName evidence="3">BD-FAE-like domain-containing protein</fullName>
    </recommendedName>
</protein>
<dbReference type="PANTHER" id="PTHR48081:SF33">
    <property type="entry name" value="KYNURENINE FORMAMIDASE"/>
    <property type="match status" value="1"/>
</dbReference>
<feature type="chain" id="PRO_5027105607" description="BD-FAE-like domain-containing protein" evidence="2">
    <location>
        <begin position="19"/>
        <end position="327"/>
    </location>
</feature>
<dbReference type="InterPro" id="IPR029058">
    <property type="entry name" value="AB_hydrolase_fold"/>
</dbReference>
<keyword evidence="1" id="KW-0378">Hydrolase</keyword>
<dbReference type="PANTHER" id="PTHR48081">
    <property type="entry name" value="AB HYDROLASE SUPERFAMILY PROTEIN C4A8.06C"/>
    <property type="match status" value="1"/>
</dbReference>
<evidence type="ECO:0000259" key="3">
    <source>
        <dbReference type="Pfam" id="PF20434"/>
    </source>
</evidence>
<accession>A0A6J4U1I4</accession>
<dbReference type="InterPro" id="IPR049492">
    <property type="entry name" value="BD-FAE-like_dom"/>
</dbReference>
<evidence type="ECO:0000313" key="4">
    <source>
        <dbReference type="EMBL" id="CAA9537872.1"/>
    </source>
</evidence>
<dbReference type="InterPro" id="IPR050300">
    <property type="entry name" value="GDXG_lipolytic_enzyme"/>
</dbReference>
<dbReference type="Pfam" id="PF20434">
    <property type="entry name" value="BD-FAE"/>
    <property type="match status" value="1"/>
</dbReference>
<feature type="domain" description="BD-FAE-like" evidence="3">
    <location>
        <begin position="71"/>
        <end position="282"/>
    </location>
</feature>
<reference evidence="4" key="1">
    <citation type="submission" date="2020-02" db="EMBL/GenBank/DDBJ databases">
        <authorList>
            <person name="Meier V. D."/>
        </authorList>
    </citation>
    <scope>NUCLEOTIDE SEQUENCE</scope>
    <source>
        <strain evidence="4">AVDCRST_MAG23</strain>
    </source>
</reference>
<evidence type="ECO:0000256" key="2">
    <source>
        <dbReference type="SAM" id="SignalP"/>
    </source>
</evidence>
<dbReference type="GO" id="GO:0016787">
    <property type="term" value="F:hydrolase activity"/>
    <property type="evidence" value="ECO:0007669"/>
    <property type="project" value="UniProtKB-KW"/>
</dbReference>
<dbReference type="EMBL" id="CADCWD010000058">
    <property type="protein sequence ID" value="CAA9537872.1"/>
    <property type="molecule type" value="Genomic_DNA"/>
</dbReference>
<gene>
    <name evidence="4" type="ORF">AVDCRST_MAG23-1604</name>
</gene>
<dbReference type="AlphaFoldDB" id="A0A6J4U1I4"/>
<proteinExistence type="predicted"/>
<organism evidence="4">
    <name type="scientific">uncultured Sphingosinicella sp</name>
    <dbReference type="NCBI Taxonomy" id="478748"/>
    <lineage>
        <taxon>Bacteria</taxon>
        <taxon>Pseudomonadati</taxon>
        <taxon>Pseudomonadota</taxon>
        <taxon>Alphaproteobacteria</taxon>
        <taxon>Sphingomonadales</taxon>
        <taxon>Sphingosinicellaceae</taxon>
        <taxon>Sphingosinicella</taxon>
        <taxon>environmental samples</taxon>
    </lineage>
</organism>
<evidence type="ECO:0000256" key="1">
    <source>
        <dbReference type="ARBA" id="ARBA00022801"/>
    </source>
</evidence>
<dbReference type="Gene3D" id="3.40.50.1820">
    <property type="entry name" value="alpha/beta hydrolase"/>
    <property type="match status" value="1"/>
</dbReference>
<feature type="signal peptide" evidence="2">
    <location>
        <begin position="1"/>
        <end position="18"/>
    </location>
</feature>
<sequence length="327" mass="34586">MTITFAGRLALGSCLALAACSVTTPAPSPAPAPLGTAAPAALMKWPDLLERPRPEPSATIEYGDKGMQRVDLWLPAGKGPHPTVLMVHGGCWQTDIADRRIMNWIADDLRKRGIAVWNIDYRGVDREGGGYPGTFADAAAAADALRTHAPKYNLDISPLVATGHSAGGHLALWLAARPAAKASASNPLIPRGSPLLSSDPLKIDTVVSLGGLPDLEVAATPPGSGCGTEIIEKLVGPPTLSSRNVYADTSVPRLAPLGIKQVLINGQQDRIIPTAYATDYERKMRAAGDDVRVRMIDNTGHVELIAPETAAWAATVEEIERALGRRR</sequence>
<name>A0A6J4U1I4_9SPHN</name>